<organism evidence="1 2">
    <name type="scientific">Cellulosilyticum lentocellum (strain ATCC 49066 / DSM 5427 / NCIMB 11756 / RHM5)</name>
    <name type="common">Clostridium lentocellum</name>
    <dbReference type="NCBI Taxonomy" id="642492"/>
    <lineage>
        <taxon>Bacteria</taxon>
        <taxon>Bacillati</taxon>
        <taxon>Bacillota</taxon>
        <taxon>Clostridia</taxon>
        <taxon>Lachnospirales</taxon>
        <taxon>Cellulosilyticaceae</taxon>
        <taxon>Cellulosilyticum</taxon>
    </lineage>
</organism>
<sequence length="145" mass="16725">MDHYTSSCVTLQSFDQTYTNSIRPKLEAIDLFLKSSEAPYASTEVASVLGVEHAELLNTMNENNIVELNRLTFFHVIFYLSSDICKLITKQWKYHNCKAYSAQMISDIYKLNIHKVTSAFEEIGTELITDVELMEVFKRIHTTVF</sequence>
<dbReference type="KEGG" id="cle:Clole_1122"/>
<evidence type="ECO:0000313" key="1">
    <source>
        <dbReference type="EMBL" id="ADZ82851.1"/>
    </source>
</evidence>
<proteinExistence type="predicted"/>
<keyword evidence="2" id="KW-1185">Reference proteome</keyword>
<dbReference type="RefSeq" id="WP_013656150.1">
    <property type="nucleotide sequence ID" value="NC_015275.1"/>
</dbReference>
<dbReference type="eggNOG" id="ENOG5030M5P">
    <property type="taxonomic scope" value="Bacteria"/>
</dbReference>
<evidence type="ECO:0000313" key="2">
    <source>
        <dbReference type="Proteomes" id="UP000008467"/>
    </source>
</evidence>
<protein>
    <submittedName>
        <fullName evidence="1">Uncharacterized protein</fullName>
    </submittedName>
</protein>
<dbReference type="Proteomes" id="UP000008467">
    <property type="component" value="Chromosome"/>
</dbReference>
<name>F2JSL7_CELLD</name>
<dbReference type="AlphaFoldDB" id="F2JSL7"/>
<dbReference type="EMBL" id="CP002582">
    <property type="protein sequence ID" value="ADZ82851.1"/>
    <property type="molecule type" value="Genomic_DNA"/>
</dbReference>
<dbReference type="HOGENOM" id="CLU_1783412_0_0_9"/>
<accession>F2JSL7</accession>
<gene>
    <name evidence="1" type="ordered locus">Clole_1122</name>
</gene>
<reference evidence="1 2" key="1">
    <citation type="journal article" date="2011" name="J. Bacteriol.">
        <title>Complete genome sequence of the cellulose-degrading bacterium Cellulosilyticum lentocellum.</title>
        <authorList>
            <consortium name="US DOE Joint Genome Institute"/>
            <person name="Miller D.A."/>
            <person name="Suen G."/>
            <person name="Bruce D."/>
            <person name="Copeland A."/>
            <person name="Cheng J.F."/>
            <person name="Detter C."/>
            <person name="Goodwin L.A."/>
            <person name="Han C.S."/>
            <person name="Hauser L.J."/>
            <person name="Land M.L."/>
            <person name="Lapidus A."/>
            <person name="Lucas S."/>
            <person name="Meincke L."/>
            <person name="Pitluck S."/>
            <person name="Tapia R."/>
            <person name="Teshima H."/>
            <person name="Woyke T."/>
            <person name="Fox B.G."/>
            <person name="Angert E.R."/>
            <person name="Currie C.R."/>
        </authorList>
    </citation>
    <scope>NUCLEOTIDE SEQUENCE [LARGE SCALE GENOMIC DNA]</scope>
    <source>
        <strain evidence="2">ATCC 49066 / DSM 5427 / NCIMB 11756 / RHM5</strain>
    </source>
</reference>